<accession>B0RH64</accession>
<keyword evidence="6 11" id="KW-1133">Transmembrane helix</keyword>
<keyword evidence="9 11" id="KW-0472">Membrane</keyword>
<keyword evidence="2 11" id="KW-0813">Transport</keyword>
<comment type="function">
    <text evidence="11">Na(+)/H(+) antiporter that extrudes sodium in exchange for external protons.</text>
</comment>
<dbReference type="Gene3D" id="1.20.1530.10">
    <property type="entry name" value="Na+/H+ antiporter like domain"/>
    <property type="match status" value="1"/>
</dbReference>
<dbReference type="PANTHER" id="PTHR30341">
    <property type="entry name" value="SODIUM ION/PROTON ANTIPORTER NHAA-RELATED"/>
    <property type="match status" value="1"/>
</dbReference>
<evidence type="ECO:0000256" key="1">
    <source>
        <dbReference type="ARBA" id="ARBA00004429"/>
    </source>
</evidence>
<keyword evidence="5 11" id="KW-0812">Transmembrane</keyword>
<keyword evidence="10 11" id="KW-0739">Sodium transport</keyword>
<feature type="transmembrane region" description="Helical" evidence="11">
    <location>
        <begin position="222"/>
        <end position="241"/>
    </location>
</feature>
<dbReference type="InterPro" id="IPR023171">
    <property type="entry name" value="Na/H_antiporter_dom_sf"/>
</dbReference>
<feature type="transmembrane region" description="Helical" evidence="11">
    <location>
        <begin position="77"/>
        <end position="95"/>
    </location>
</feature>
<dbReference type="PANTHER" id="PTHR30341:SF0">
    <property type="entry name" value="NA(+)_H(+) ANTIPORTER NHAA"/>
    <property type="match status" value="1"/>
</dbReference>
<name>B0RH64_CLASE</name>
<keyword evidence="14" id="KW-1185">Reference proteome</keyword>
<dbReference type="eggNOG" id="COG3004">
    <property type="taxonomic scope" value="Bacteria"/>
</dbReference>
<evidence type="ECO:0000256" key="2">
    <source>
        <dbReference type="ARBA" id="ARBA00022448"/>
    </source>
</evidence>
<feature type="transmembrane region" description="Helical" evidence="11">
    <location>
        <begin position="379"/>
        <end position="398"/>
    </location>
</feature>
<evidence type="ECO:0000256" key="6">
    <source>
        <dbReference type="ARBA" id="ARBA00022989"/>
    </source>
</evidence>
<evidence type="ECO:0000256" key="11">
    <source>
        <dbReference type="HAMAP-Rule" id="MF_01844"/>
    </source>
</evidence>
<feature type="transmembrane region" description="Helical" evidence="11">
    <location>
        <begin position="107"/>
        <end position="131"/>
    </location>
</feature>
<evidence type="ECO:0000256" key="10">
    <source>
        <dbReference type="ARBA" id="ARBA00023201"/>
    </source>
</evidence>
<feature type="transmembrane region" description="Helical" evidence="11">
    <location>
        <begin position="278"/>
        <end position="299"/>
    </location>
</feature>
<dbReference type="KEGG" id="cms:CMS2460"/>
<dbReference type="InterPro" id="IPR004670">
    <property type="entry name" value="NhaA"/>
</dbReference>
<keyword evidence="3 11" id="KW-0050">Antiport</keyword>
<feature type="transmembrane region" description="Helical" evidence="11">
    <location>
        <begin position="143"/>
        <end position="163"/>
    </location>
</feature>
<evidence type="ECO:0000256" key="12">
    <source>
        <dbReference type="SAM" id="MobiDB-lite"/>
    </source>
</evidence>
<reference evidence="13 14" key="1">
    <citation type="journal article" date="2008" name="J. Bacteriol.">
        <title>Genome of the actinomycete plant pathogen Clavibacter michiganensis subsp. sepedonicus suggests recent niche adaptation.</title>
        <authorList>
            <person name="Bentley S.D."/>
            <person name="Corton C."/>
            <person name="Brown S.E."/>
            <person name="Barron A."/>
            <person name="Clark L."/>
            <person name="Doggett J."/>
            <person name="Harris B."/>
            <person name="Ormond D."/>
            <person name="Quail M.A."/>
            <person name="May G."/>
            <person name="Francis D."/>
            <person name="Knudson D."/>
            <person name="Parkhill J."/>
            <person name="Ishimaru C.A."/>
        </authorList>
    </citation>
    <scope>NUCLEOTIDE SEQUENCE [LARGE SCALE GENOMIC DNA]</scope>
    <source>
        <strain evidence="14">ATCC 33113 / DSM 20744 / JCM 9667 / LMG 2889 / ICMP 2535 / C-1</strain>
    </source>
</reference>
<feature type="transmembrane region" description="Helical" evidence="11">
    <location>
        <begin position="247"/>
        <end position="266"/>
    </location>
</feature>
<evidence type="ECO:0000256" key="8">
    <source>
        <dbReference type="ARBA" id="ARBA00023065"/>
    </source>
</evidence>
<keyword evidence="8 11" id="KW-0406">Ion transport</keyword>
<dbReference type="GO" id="GO:0005886">
    <property type="term" value="C:plasma membrane"/>
    <property type="evidence" value="ECO:0007669"/>
    <property type="project" value="UniProtKB-SubCell"/>
</dbReference>
<feature type="region of interest" description="Disordered" evidence="12">
    <location>
        <begin position="405"/>
        <end position="431"/>
    </location>
</feature>
<dbReference type="STRING" id="31964.CMS2460"/>
<dbReference type="AlphaFoldDB" id="B0RH64"/>
<evidence type="ECO:0000256" key="7">
    <source>
        <dbReference type="ARBA" id="ARBA00023053"/>
    </source>
</evidence>
<evidence type="ECO:0000256" key="3">
    <source>
        <dbReference type="ARBA" id="ARBA00022449"/>
    </source>
</evidence>
<organism evidence="13 14">
    <name type="scientific">Clavibacter sepedonicus</name>
    <name type="common">Clavibacter michiganensis subsp. sepedonicus</name>
    <dbReference type="NCBI Taxonomy" id="31964"/>
    <lineage>
        <taxon>Bacteria</taxon>
        <taxon>Bacillati</taxon>
        <taxon>Actinomycetota</taxon>
        <taxon>Actinomycetes</taxon>
        <taxon>Micrococcales</taxon>
        <taxon>Microbacteriaceae</taxon>
        <taxon>Clavibacter</taxon>
    </lineage>
</organism>
<keyword evidence="4 11" id="KW-1003">Cell membrane</keyword>
<feature type="transmembrane region" description="Helical" evidence="11">
    <location>
        <begin position="196"/>
        <end position="215"/>
    </location>
</feature>
<evidence type="ECO:0000256" key="9">
    <source>
        <dbReference type="ARBA" id="ARBA00023136"/>
    </source>
</evidence>
<comment type="subcellular location">
    <subcellularLocation>
        <location evidence="1">Cell inner membrane</location>
        <topology evidence="1">Multi-pass membrane protein</topology>
    </subcellularLocation>
    <subcellularLocation>
        <location evidence="11">Cell membrane</location>
        <topology evidence="11">Multi-pass membrane protein</topology>
    </subcellularLocation>
</comment>
<dbReference type="EMBL" id="AM849034">
    <property type="protein sequence ID" value="CAQ02540.1"/>
    <property type="molecule type" value="Genomic_DNA"/>
</dbReference>
<comment type="similarity">
    <text evidence="11">Belongs to the NhaA Na(+)/H(+) (TC 2.A.33) antiporter family.</text>
</comment>
<keyword evidence="7 11" id="KW-0915">Sodium</keyword>
<feature type="transmembrane region" description="Helical" evidence="11">
    <location>
        <begin position="305"/>
        <end position="331"/>
    </location>
</feature>
<dbReference type="Pfam" id="PF06965">
    <property type="entry name" value="Na_H_antiport_1"/>
    <property type="match status" value="1"/>
</dbReference>
<evidence type="ECO:0000313" key="14">
    <source>
        <dbReference type="Proteomes" id="UP000001318"/>
    </source>
</evidence>
<evidence type="ECO:0000256" key="5">
    <source>
        <dbReference type="ARBA" id="ARBA00022692"/>
    </source>
</evidence>
<dbReference type="GO" id="GO:0006885">
    <property type="term" value="P:regulation of pH"/>
    <property type="evidence" value="ECO:0007669"/>
    <property type="project" value="InterPro"/>
</dbReference>
<protein>
    <recommendedName>
        <fullName evidence="11">Na(+)/H(+) antiporter NhaA</fullName>
    </recommendedName>
    <alternativeName>
        <fullName evidence="11">Sodium/proton antiporter NhaA</fullName>
    </alternativeName>
</protein>
<evidence type="ECO:0000313" key="13">
    <source>
        <dbReference type="EMBL" id="CAQ02540.1"/>
    </source>
</evidence>
<evidence type="ECO:0000256" key="4">
    <source>
        <dbReference type="ARBA" id="ARBA00022475"/>
    </source>
</evidence>
<gene>
    <name evidence="11" type="primary">nhaA</name>
    <name evidence="13" type="ordered locus">CMS2460</name>
</gene>
<dbReference type="GO" id="GO:0015385">
    <property type="term" value="F:sodium:proton antiporter activity"/>
    <property type="evidence" value="ECO:0007669"/>
    <property type="project" value="TreeGrafter"/>
</dbReference>
<dbReference type="HOGENOM" id="CLU_015803_1_2_11"/>
<comment type="catalytic activity">
    <reaction evidence="11">
        <text>Na(+)(in) + 2 H(+)(out) = Na(+)(out) + 2 H(+)(in)</text>
        <dbReference type="Rhea" id="RHEA:29251"/>
        <dbReference type="ChEBI" id="CHEBI:15378"/>
        <dbReference type="ChEBI" id="CHEBI:29101"/>
    </reaction>
</comment>
<sequence>MCREVWSAAGDRLPLPRPRKASMTSLIRSERVAAGLLLLAAVVGLVVANTPAGPGLIAWADGHLAVPAIGVDLSLRHWVSDGLLVVFFFIVAVELKHEFLAGGLDSVSAALVPAIAAVGGVAVPAGVYLAITAGSGLERGWPVPTATDIAFALGVLAVFGRGLPAAVRVFLLALAVLDDLIAIVIIAVFFTTDLDVGALGLAVAGVVLFAVVGRLGVGRTGAARIAVVALLVLIALVTWWATLSSGIHATIAGVALGFALPRLSGLRAAHALEPASNGIVLPLFAFSAALVAIPAVGLAELAPAFWGIALALPLGKLVGITAGGLLGAWVARRRGAPSGLAGRDLVTVSLLGGIGFTVSLLMSELAFAGLDEVRDEGTLAVLLGSGVSIVAAAVTLSIRSHQARRGSAAAEEDDATRDDFPAHVDGGPAPS</sequence>
<proteinExistence type="inferred from homology"/>
<feature type="transmembrane region" description="Helical" evidence="11">
    <location>
        <begin position="343"/>
        <end position="367"/>
    </location>
</feature>
<feature type="transmembrane region" description="Helical" evidence="11">
    <location>
        <begin position="170"/>
        <end position="190"/>
    </location>
</feature>
<dbReference type="Proteomes" id="UP000001318">
    <property type="component" value="Chromosome"/>
</dbReference>
<dbReference type="HAMAP" id="MF_01844">
    <property type="entry name" value="NhaA"/>
    <property type="match status" value="1"/>
</dbReference>